<keyword evidence="4" id="KW-1185">Reference proteome</keyword>
<organism evidence="3 4">
    <name type="scientific">Diplogelasinospora grovesii</name>
    <dbReference type="NCBI Taxonomy" id="303347"/>
    <lineage>
        <taxon>Eukaryota</taxon>
        <taxon>Fungi</taxon>
        <taxon>Dikarya</taxon>
        <taxon>Ascomycota</taxon>
        <taxon>Pezizomycotina</taxon>
        <taxon>Sordariomycetes</taxon>
        <taxon>Sordariomycetidae</taxon>
        <taxon>Sordariales</taxon>
        <taxon>Diplogelasinosporaceae</taxon>
        <taxon>Diplogelasinospora</taxon>
    </lineage>
</organism>
<gene>
    <name evidence="3" type="ORF">QBC46DRAFT_462977</name>
</gene>
<comment type="caution">
    <text evidence="3">The sequence shown here is derived from an EMBL/GenBank/DDBJ whole genome shotgun (WGS) entry which is preliminary data.</text>
</comment>
<accession>A0AAN6MVA9</accession>
<name>A0AAN6MVA9_9PEZI</name>
<dbReference type="InterPro" id="IPR007867">
    <property type="entry name" value="GMC_OxRtase_C"/>
</dbReference>
<dbReference type="Proteomes" id="UP001303473">
    <property type="component" value="Unassembled WGS sequence"/>
</dbReference>
<dbReference type="GO" id="GO:0050660">
    <property type="term" value="F:flavin adenine dinucleotide binding"/>
    <property type="evidence" value="ECO:0007669"/>
    <property type="project" value="InterPro"/>
</dbReference>
<dbReference type="SUPFAM" id="SSF51905">
    <property type="entry name" value="FAD/NAD(P)-binding domain"/>
    <property type="match status" value="1"/>
</dbReference>
<evidence type="ECO:0000313" key="3">
    <source>
        <dbReference type="EMBL" id="KAK3933614.1"/>
    </source>
</evidence>
<feature type="domain" description="Glucose-methanol-choline oxidoreductase C-terminal" evidence="2">
    <location>
        <begin position="146"/>
        <end position="284"/>
    </location>
</feature>
<evidence type="ECO:0000313" key="4">
    <source>
        <dbReference type="Proteomes" id="UP001303473"/>
    </source>
</evidence>
<evidence type="ECO:0000256" key="1">
    <source>
        <dbReference type="ARBA" id="ARBA00010790"/>
    </source>
</evidence>
<dbReference type="AlphaFoldDB" id="A0AAN6MVA9"/>
<proteinExistence type="inferred from homology"/>
<dbReference type="InterPro" id="IPR036188">
    <property type="entry name" value="FAD/NAD-bd_sf"/>
</dbReference>
<dbReference type="EMBL" id="MU854107">
    <property type="protein sequence ID" value="KAK3933614.1"/>
    <property type="molecule type" value="Genomic_DNA"/>
</dbReference>
<dbReference type="PANTHER" id="PTHR11552">
    <property type="entry name" value="GLUCOSE-METHANOL-CHOLINE GMC OXIDOREDUCTASE"/>
    <property type="match status" value="1"/>
</dbReference>
<dbReference type="Gene3D" id="3.50.50.60">
    <property type="entry name" value="FAD/NAD(P)-binding domain"/>
    <property type="match status" value="1"/>
</dbReference>
<protein>
    <submittedName>
        <fullName evidence="3">GMC oxidoreductase-domain-containing protein</fullName>
    </submittedName>
</protein>
<evidence type="ECO:0000259" key="2">
    <source>
        <dbReference type="Pfam" id="PF05199"/>
    </source>
</evidence>
<dbReference type="GO" id="GO:0044550">
    <property type="term" value="P:secondary metabolite biosynthetic process"/>
    <property type="evidence" value="ECO:0007669"/>
    <property type="project" value="TreeGrafter"/>
</dbReference>
<dbReference type="SUPFAM" id="SSF54373">
    <property type="entry name" value="FAD-linked reductases, C-terminal domain"/>
    <property type="match status" value="1"/>
</dbReference>
<dbReference type="Gene3D" id="3.30.560.10">
    <property type="entry name" value="Glucose Oxidase, domain 3"/>
    <property type="match status" value="1"/>
</dbReference>
<dbReference type="Pfam" id="PF05199">
    <property type="entry name" value="GMC_oxred_C"/>
    <property type="match status" value="1"/>
</dbReference>
<dbReference type="GO" id="GO:0016614">
    <property type="term" value="F:oxidoreductase activity, acting on CH-OH group of donors"/>
    <property type="evidence" value="ECO:0007669"/>
    <property type="project" value="InterPro"/>
</dbReference>
<dbReference type="InterPro" id="IPR012132">
    <property type="entry name" value="GMC_OxRdtase"/>
</dbReference>
<dbReference type="PANTHER" id="PTHR11552:SF138">
    <property type="entry name" value="DEHYDROGENASE PKFF-RELATED"/>
    <property type="match status" value="1"/>
</dbReference>
<comment type="similarity">
    <text evidence="1">Belongs to the GMC oxidoreductase family.</text>
</comment>
<reference evidence="4" key="1">
    <citation type="journal article" date="2023" name="Mol. Phylogenet. Evol.">
        <title>Genome-scale phylogeny and comparative genomics of the fungal order Sordariales.</title>
        <authorList>
            <person name="Hensen N."/>
            <person name="Bonometti L."/>
            <person name="Westerberg I."/>
            <person name="Brannstrom I.O."/>
            <person name="Guillou S."/>
            <person name="Cros-Aarteil S."/>
            <person name="Calhoun S."/>
            <person name="Haridas S."/>
            <person name="Kuo A."/>
            <person name="Mondo S."/>
            <person name="Pangilinan J."/>
            <person name="Riley R."/>
            <person name="LaButti K."/>
            <person name="Andreopoulos B."/>
            <person name="Lipzen A."/>
            <person name="Chen C."/>
            <person name="Yan M."/>
            <person name="Daum C."/>
            <person name="Ng V."/>
            <person name="Clum A."/>
            <person name="Steindorff A."/>
            <person name="Ohm R.A."/>
            <person name="Martin F."/>
            <person name="Silar P."/>
            <person name="Natvig D.O."/>
            <person name="Lalanne C."/>
            <person name="Gautier V."/>
            <person name="Ament-Velasquez S.L."/>
            <person name="Kruys A."/>
            <person name="Hutchinson M.I."/>
            <person name="Powell A.J."/>
            <person name="Barry K."/>
            <person name="Miller A.N."/>
            <person name="Grigoriev I.V."/>
            <person name="Debuchy R."/>
            <person name="Gladieux P."/>
            <person name="Hiltunen Thoren M."/>
            <person name="Johannesson H."/>
        </authorList>
    </citation>
    <scope>NUCLEOTIDE SEQUENCE [LARGE SCALE GENOMIC DNA]</scope>
    <source>
        <strain evidence="4">CBS 340.73</strain>
    </source>
</reference>
<sequence>MATREVVVSAGVFRSPQLLMQFNIPNLQDRPLVGSTYQINMNTSSQEFNAENVAFFNSTYFASPPTGILTGTVDITSFENVPPEFNLTLSPATQAAITALPPDWPVFQYLPVNGDLLLFRSIASKPPTSTAVVPNYGSIAAAVAAPQSRGSVSIRSADFSDPPVIDIGYLNDPADVELLMVAFKRSRQAWRSPAIRPALVGDEYWPGYDLVPDGDDEAIRNHVVENVMPIWEAMGTCAMGTDASNGVVDSLARVFGARGLRVADASALPFSLPGHPASSVFGLAERVAEWVKEDFGTGQGAAAVRDR</sequence>